<name>A0A8X7WML9_BRACI</name>
<dbReference type="Proteomes" id="UP000886595">
    <property type="component" value="Unassembled WGS sequence"/>
</dbReference>
<comment type="caution">
    <text evidence="1">The sequence shown here is derived from an EMBL/GenBank/DDBJ whole genome shotgun (WGS) entry which is preliminary data.</text>
</comment>
<sequence>MPQPHCSTISSPLSSEMFETVFGSVSSKEYCQSQCYRTLEVLHHELKDMLRYLVGGNILRSGAAWDHAKFIISLHTPHQILGCSFGHVVCVTVVCFSVRLSTRQYGTDFNAQTRGLIDQLIQYHVKETVGASTIKFHHKNVTDV</sequence>
<evidence type="ECO:0000313" key="1">
    <source>
        <dbReference type="EMBL" id="KAG2330823.1"/>
    </source>
</evidence>
<gene>
    <name evidence="1" type="ORF">Bca52824_002003</name>
</gene>
<proteinExistence type="predicted"/>
<evidence type="ECO:0000313" key="2">
    <source>
        <dbReference type="Proteomes" id="UP000886595"/>
    </source>
</evidence>
<organism evidence="1 2">
    <name type="scientific">Brassica carinata</name>
    <name type="common">Ethiopian mustard</name>
    <name type="synonym">Abyssinian cabbage</name>
    <dbReference type="NCBI Taxonomy" id="52824"/>
    <lineage>
        <taxon>Eukaryota</taxon>
        <taxon>Viridiplantae</taxon>
        <taxon>Streptophyta</taxon>
        <taxon>Embryophyta</taxon>
        <taxon>Tracheophyta</taxon>
        <taxon>Spermatophyta</taxon>
        <taxon>Magnoliopsida</taxon>
        <taxon>eudicotyledons</taxon>
        <taxon>Gunneridae</taxon>
        <taxon>Pentapetalae</taxon>
        <taxon>rosids</taxon>
        <taxon>malvids</taxon>
        <taxon>Brassicales</taxon>
        <taxon>Brassicaceae</taxon>
        <taxon>Brassiceae</taxon>
        <taxon>Brassica</taxon>
    </lineage>
</organism>
<reference evidence="1 2" key="1">
    <citation type="submission" date="2020-02" db="EMBL/GenBank/DDBJ databases">
        <authorList>
            <person name="Ma Q."/>
            <person name="Huang Y."/>
            <person name="Song X."/>
            <person name="Pei D."/>
        </authorList>
    </citation>
    <scope>NUCLEOTIDE SEQUENCE [LARGE SCALE GENOMIC DNA]</scope>
    <source>
        <strain evidence="1">Sxm20200214</strain>
        <tissue evidence="1">Leaf</tissue>
    </source>
</reference>
<keyword evidence="2" id="KW-1185">Reference proteome</keyword>
<protein>
    <submittedName>
        <fullName evidence="1">Uncharacterized protein</fullName>
    </submittedName>
</protein>
<accession>A0A8X7WML9</accession>
<dbReference type="AlphaFoldDB" id="A0A8X7WML9"/>
<dbReference type="EMBL" id="JAAMPC010000001">
    <property type="protein sequence ID" value="KAG2330823.1"/>
    <property type="molecule type" value="Genomic_DNA"/>
</dbReference>